<accession>A0A2P2PQN3</accession>
<reference evidence="1" key="1">
    <citation type="submission" date="2018-02" db="EMBL/GenBank/DDBJ databases">
        <title>Rhizophora mucronata_Transcriptome.</title>
        <authorList>
            <person name="Meera S.P."/>
            <person name="Sreeshan A."/>
            <person name="Augustine A."/>
        </authorList>
    </citation>
    <scope>NUCLEOTIDE SEQUENCE</scope>
    <source>
        <tissue evidence="1">Leaf</tissue>
    </source>
</reference>
<protein>
    <submittedName>
        <fullName evidence="1">Uncharacterized protein</fullName>
    </submittedName>
</protein>
<organism evidence="1">
    <name type="scientific">Rhizophora mucronata</name>
    <name type="common">Asiatic mangrove</name>
    <dbReference type="NCBI Taxonomy" id="61149"/>
    <lineage>
        <taxon>Eukaryota</taxon>
        <taxon>Viridiplantae</taxon>
        <taxon>Streptophyta</taxon>
        <taxon>Embryophyta</taxon>
        <taxon>Tracheophyta</taxon>
        <taxon>Spermatophyta</taxon>
        <taxon>Magnoliopsida</taxon>
        <taxon>eudicotyledons</taxon>
        <taxon>Gunneridae</taxon>
        <taxon>Pentapetalae</taxon>
        <taxon>rosids</taxon>
        <taxon>fabids</taxon>
        <taxon>Malpighiales</taxon>
        <taxon>Rhizophoraceae</taxon>
        <taxon>Rhizophora</taxon>
    </lineage>
</organism>
<dbReference type="AlphaFoldDB" id="A0A2P2PQN3"/>
<dbReference type="EMBL" id="GGEC01076425">
    <property type="protein sequence ID" value="MBX56909.1"/>
    <property type="molecule type" value="Transcribed_RNA"/>
</dbReference>
<name>A0A2P2PQN3_RHIMU</name>
<evidence type="ECO:0000313" key="1">
    <source>
        <dbReference type="EMBL" id="MBX56909.1"/>
    </source>
</evidence>
<proteinExistence type="predicted"/>
<sequence length="34" mass="3779">MTRDADLRWSAMLDEKVKQSTARDPSSLSDLVGV</sequence>